<feature type="compositionally biased region" description="Pro residues" evidence="1">
    <location>
        <begin position="478"/>
        <end position="488"/>
    </location>
</feature>
<sequence>MSLSAILSPAPSFLQPVPPASMGESAKTSFVAQPQPQPQPQVEGGDVEMSNGVDADADAAEDATPPHKQAIEGRRKSSDAEAGVFVGGREWDADRAMEVDDEHDQQHQHHQQDAEEGEVPSGSVVGERVKGGGRVRFASPAPDAILADVIDVGEETGARHSVSPKVSELPLAPPLTEPIPEPESPSNQHKDGELPLTDSSLPQPPQASASPVILSEPLPPPPEEPPKPPPPPEPPKIRRSMADYIQRKRKQREEEAAKAQASPVVESAALSGAESTASPVVENAPLPGGGEASSASNGGDVEPESSKRSVGENAPPADPSPGDISSAPVQQEQAPSQVQASEPQWSPTSPDTETQSLPYDSGMEDGDGRKDGKDEREYSPSVGNDGSAKSPTPIRDLPTSPLRVPPPERSLERDGRSPSPRPPSRQSSPRQENTTLEAKQEALADDLRLSPRSIYNITTIDLQYIQERSRSEGRTAPQRPPPAESPTPPRRRESTSPTRDRQGEEDGEIPSTTPSLKGTSPSPLLYLARSAYPSRAHTPPTQPRSFHSESGSPPLPYRRPPPPPAQQHFNRPSYSSSQGSQPSSSSRLIPPSGPRALREHQSFGNRGGPHSGSSYIPRGPLADRDRTIDRPDWDRGRPGWQPRGRARGGGGSSWAPR</sequence>
<feature type="compositionally biased region" description="Pro residues" evidence="1">
    <location>
        <begin position="171"/>
        <end position="183"/>
    </location>
</feature>
<dbReference type="STRING" id="50990.A0A4Y7Q0T5"/>
<feature type="compositionally biased region" description="Basic and acidic residues" evidence="1">
    <location>
        <begin position="366"/>
        <end position="378"/>
    </location>
</feature>
<feature type="region of interest" description="Disordered" evidence="1">
    <location>
        <begin position="1"/>
        <end position="143"/>
    </location>
</feature>
<feature type="compositionally biased region" description="Gly residues" evidence="1">
    <location>
        <begin position="647"/>
        <end position="657"/>
    </location>
</feature>
<dbReference type="Proteomes" id="UP000294933">
    <property type="component" value="Unassembled WGS sequence"/>
</dbReference>
<evidence type="ECO:0000313" key="3">
    <source>
        <dbReference type="Proteomes" id="UP000294933"/>
    </source>
</evidence>
<feature type="compositionally biased region" description="Pro residues" evidence="1">
    <location>
        <begin position="217"/>
        <end position="234"/>
    </location>
</feature>
<feature type="compositionally biased region" description="Polar residues" evidence="1">
    <location>
        <begin position="510"/>
        <end position="522"/>
    </location>
</feature>
<feature type="region of interest" description="Disordered" evidence="1">
    <location>
        <begin position="156"/>
        <end position="657"/>
    </location>
</feature>
<feature type="compositionally biased region" description="Polar residues" evidence="1">
    <location>
        <begin position="381"/>
        <end position="390"/>
    </location>
</feature>
<feature type="compositionally biased region" description="Basic and acidic residues" evidence="1">
    <location>
        <begin position="89"/>
        <end position="113"/>
    </location>
</feature>
<feature type="compositionally biased region" description="Basic and acidic residues" evidence="1">
    <location>
        <begin position="621"/>
        <end position="637"/>
    </location>
</feature>
<dbReference type="EMBL" id="ML170183">
    <property type="protein sequence ID" value="TDL21015.1"/>
    <property type="molecule type" value="Genomic_DNA"/>
</dbReference>
<dbReference type="AlphaFoldDB" id="A0A4Y7Q0T5"/>
<dbReference type="VEuPathDB" id="FungiDB:BD410DRAFT_790086"/>
<feature type="compositionally biased region" description="Basic and acidic residues" evidence="1">
    <location>
        <begin position="490"/>
        <end position="504"/>
    </location>
</feature>
<feature type="compositionally biased region" description="Basic and acidic residues" evidence="1">
    <location>
        <begin position="438"/>
        <end position="449"/>
    </location>
</feature>
<evidence type="ECO:0000256" key="1">
    <source>
        <dbReference type="SAM" id="MobiDB-lite"/>
    </source>
</evidence>
<accession>A0A4Y7Q0T5</accession>
<proteinExistence type="predicted"/>
<gene>
    <name evidence="2" type="ORF">BD410DRAFT_790086</name>
</gene>
<organism evidence="2 3">
    <name type="scientific">Rickenella mellea</name>
    <dbReference type="NCBI Taxonomy" id="50990"/>
    <lineage>
        <taxon>Eukaryota</taxon>
        <taxon>Fungi</taxon>
        <taxon>Dikarya</taxon>
        <taxon>Basidiomycota</taxon>
        <taxon>Agaricomycotina</taxon>
        <taxon>Agaricomycetes</taxon>
        <taxon>Hymenochaetales</taxon>
        <taxon>Rickenellaceae</taxon>
        <taxon>Rickenella</taxon>
    </lineage>
</organism>
<feature type="compositionally biased region" description="Pro residues" evidence="1">
    <location>
        <begin position="553"/>
        <end position="565"/>
    </location>
</feature>
<evidence type="ECO:0000313" key="2">
    <source>
        <dbReference type="EMBL" id="TDL21015.1"/>
    </source>
</evidence>
<feature type="compositionally biased region" description="Polar residues" evidence="1">
    <location>
        <begin position="327"/>
        <end position="358"/>
    </location>
</feature>
<keyword evidence="3" id="KW-1185">Reference proteome</keyword>
<feature type="compositionally biased region" description="Basic and acidic residues" evidence="1">
    <location>
        <begin position="69"/>
        <end position="79"/>
    </location>
</feature>
<name>A0A4Y7Q0T5_9AGAM</name>
<protein>
    <submittedName>
        <fullName evidence="2">Uncharacterized protein</fullName>
    </submittedName>
</protein>
<reference evidence="2 3" key="1">
    <citation type="submission" date="2018-06" db="EMBL/GenBank/DDBJ databases">
        <title>A transcriptomic atlas of mushroom development highlights an independent origin of complex multicellularity.</title>
        <authorList>
            <consortium name="DOE Joint Genome Institute"/>
            <person name="Krizsan K."/>
            <person name="Almasi E."/>
            <person name="Merenyi Z."/>
            <person name="Sahu N."/>
            <person name="Viragh M."/>
            <person name="Koszo T."/>
            <person name="Mondo S."/>
            <person name="Kiss B."/>
            <person name="Balint B."/>
            <person name="Kues U."/>
            <person name="Barry K."/>
            <person name="Hegedus J.C."/>
            <person name="Henrissat B."/>
            <person name="Johnson J."/>
            <person name="Lipzen A."/>
            <person name="Ohm R."/>
            <person name="Nagy I."/>
            <person name="Pangilinan J."/>
            <person name="Yan J."/>
            <person name="Xiong Y."/>
            <person name="Grigoriev I.V."/>
            <person name="Hibbett D.S."/>
            <person name="Nagy L.G."/>
        </authorList>
    </citation>
    <scope>NUCLEOTIDE SEQUENCE [LARGE SCALE GENOMIC DNA]</scope>
    <source>
        <strain evidence="2 3">SZMC22713</strain>
    </source>
</reference>
<feature type="compositionally biased region" description="Low complexity" evidence="1">
    <location>
        <begin position="571"/>
        <end position="590"/>
    </location>
</feature>